<proteinExistence type="predicted"/>
<sequence length="108" mass="12563">MDLGKVHNKKAKKCKRSQKKALQPKQFYYFNLPERAGGYKKPCHHVCNRKQKWGPLLSGHTLPLKQEAWTLGLDFSSYPVMVRGAPYLHGSNGVASVNKWIRHFEQWR</sequence>
<name>A0AAV4W5Z9_CAEEX</name>
<gene>
    <name evidence="1" type="ORF">CEXT_575351</name>
</gene>
<dbReference type="AlphaFoldDB" id="A0AAV4W5Z9"/>
<evidence type="ECO:0000313" key="1">
    <source>
        <dbReference type="EMBL" id="GIY78265.1"/>
    </source>
</evidence>
<organism evidence="1 2">
    <name type="scientific">Caerostris extrusa</name>
    <name type="common">Bark spider</name>
    <name type="synonym">Caerostris bankana</name>
    <dbReference type="NCBI Taxonomy" id="172846"/>
    <lineage>
        <taxon>Eukaryota</taxon>
        <taxon>Metazoa</taxon>
        <taxon>Ecdysozoa</taxon>
        <taxon>Arthropoda</taxon>
        <taxon>Chelicerata</taxon>
        <taxon>Arachnida</taxon>
        <taxon>Araneae</taxon>
        <taxon>Araneomorphae</taxon>
        <taxon>Entelegynae</taxon>
        <taxon>Araneoidea</taxon>
        <taxon>Araneidae</taxon>
        <taxon>Caerostris</taxon>
    </lineage>
</organism>
<protein>
    <submittedName>
        <fullName evidence="1">Uncharacterized protein</fullName>
    </submittedName>
</protein>
<dbReference type="EMBL" id="BPLR01015734">
    <property type="protein sequence ID" value="GIY78265.1"/>
    <property type="molecule type" value="Genomic_DNA"/>
</dbReference>
<keyword evidence="2" id="KW-1185">Reference proteome</keyword>
<accession>A0AAV4W5Z9</accession>
<reference evidence="1 2" key="1">
    <citation type="submission" date="2021-06" db="EMBL/GenBank/DDBJ databases">
        <title>Caerostris extrusa draft genome.</title>
        <authorList>
            <person name="Kono N."/>
            <person name="Arakawa K."/>
        </authorList>
    </citation>
    <scope>NUCLEOTIDE SEQUENCE [LARGE SCALE GENOMIC DNA]</scope>
</reference>
<dbReference type="Proteomes" id="UP001054945">
    <property type="component" value="Unassembled WGS sequence"/>
</dbReference>
<evidence type="ECO:0000313" key="2">
    <source>
        <dbReference type="Proteomes" id="UP001054945"/>
    </source>
</evidence>
<comment type="caution">
    <text evidence="1">The sequence shown here is derived from an EMBL/GenBank/DDBJ whole genome shotgun (WGS) entry which is preliminary data.</text>
</comment>